<keyword evidence="2" id="KW-1185">Reference proteome</keyword>
<gene>
    <name evidence="1" type="ORF">ACH5RR_000727</name>
</gene>
<proteinExistence type="predicted"/>
<evidence type="ECO:0000313" key="2">
    <source>
        <dbReference type="Proteomes" id="UP001630127"/>
    </source>
</evidence>
<dbReference type="Proteomes" id="UP001630127">
    <property type="component" value="Unassembled WGS sequence"/>
</dbReference>
<organism evidence="1 2">
    <name type="scientific">Cinchona calisaya</name>
    <dbReference type="NCBI Taxonomy" id="153742"/>
    <lineage>
        <taxon>Eukaryota</taxon>
        <taxon>Viridiplantae</taxon>
        <taxon>Streptophyta</taxon>
        <taxon>Embryophyta</taxon>
        <taxon>Tracheophyta</taxon>
        <taxon>Spermatophyta</taxon>
        <taxon>Magnoliopsida</taxon>
        <taxon>eudicotyledons</taxon>
        <taxon>Gunneridae</taxon>
        <taxon>Pentapetalae</taxon>
        <taxon>asterids</taxon>
        <taxon>lamiids</taxon>
        <taxon>Gentianales</taxon>
        <taxon>Rubiaceae</taxon>
        <taxon>Cinchonoideae</taxon>
        <taxon>Cinchoneae</taxon>
        <taxon>Cinchona</taxon>
    </lineage>
</organism>
<sequence>MLKLVEDLKKDVCLRGWDGGIGFGGENGGLGDGGVGWGPKGSKNGAMGFEKDAGNEGDGCLRECTVGSGLLGKGGEVGAGVGMRL</sequence>
<evidence type="ECO:0000313" key="1">
    <source>
        <dbReference type="EMBL" id="KAL3537361.1"/>
    </source>
</evidence>
<dbReference type="EMBL" id="JBJUIK010000001">
    <property type="protein sequence ID" value="KAL3537361.1"/>
    <property type="molecule type" value="Genomic_DNA"/>
</dbReference>
<protein>
    <recommendedName>
        <fullName evidence="3">Glycine-rich protein</fullName>
    </recommendedName>
</protein>
<dbReference type="AlphaFoldDB" id="A0ABD3B1N3"/>
<name>A0ABD3B1N3_9GENT</name>
<accession>A0ABD3B1N3</accession>
<evidence type="ECO:0008006" key="3">
    <source>
        <dbReference type="Google" id="ProtNLM"/>
    </source>
</evidence>
<comment type="caution">
    <text evidence="1">The sequence shown here is derived from an EMBL/GenBank/DDBJ whole genome shotgun (WGS) entry which is preliminary data.</text>
</comment>
<reference evidence="1 2" key="1">
    <citation type="submission" date="2024-11" db="EMBL/GenBank/DDBJ databases">
        <title>A near-complete genome assembly of Cinchona calisaya.</title>
        <authorList>
            <person name="Lian D.C."/>
            <person name="Zhao X.W."/>
            <person name="Wei L."/>
        </authorList>
    </citation>
    <scope>NUCLEOTIDE SEQUENCE [LARGE SCALE GENOMIC DNA]</scope>
    <source>
        <tissue evidence="1">Nenye</tissue>
    </source>
</reference>